<sequence length="67" mass="7911">MLSTTLLSEIRSLSPELQQEVEHFVQFLKAKMDRESTLNEREYGYAKGKVHLSNDFDDPLEAFEEYR</sequence>
<dbReference type="AlphaFoldDB" id="A0A2S7IS23"/>
<dbReference type="InterPro" id="IPR018739">
    <property type="entry name" value="DUF2281"/>
</dbReference>
<protein>
    <recommendedName>
        <fullName evidence="1">DUF2281 domain-containing protein</fullName>
    </recommendedName>
</protein>
<feature type="domain" description="DUF2281" evidence="1">
    <location>
        <begin position="6"/>
        <end position="66"/>
    </location>
</feature>
<dbReference type="Pfam" id="PF10047">
    <property type="entry name" value="DUF2281"/>
    <property type="match status" value="1"/>
</dbReference>
<gene>
    <name evidence="2" type="ORF">C5O19_13060</name>
</gene>
<dbReference type="RefSeq" id="WP_104712866.1">
    <property type="nucleotide sequence ID" value="NZ_PTRA01000001.1"/>
</dbReference>
<dbReference type="EMBL" id="PTRA01000001">
    <property type="protein sequence ID" value="PQA60504.1"/>
    <property type="molecule type" value="Genomic_DNA"/>
</dbReference>
<accession>A0A2S7IS23</accession>
<dbReference type="Proteomes" id="UP000239590">
    <property type="component" value="Unassembled WGS sequence"/>
</dbReference>
<evidence type="ECO:0000259" key="1">
    <source>
        <dbReference type="Pfam" id="PF10047"/>
    </source>
</evidence>
<name>A0A2S7IS23_9BACT</name>
<evidence type="ECO:0000313" key="3">
    <source>
        <dbReference type="Proteomes" id="UP000239590"/>
    </source>
</evidence>
<dbReference type="OrthoDB" id="9801704at2"/>
<keyword evidence="3" id="KW-1185">Reference proteome</keyword>
<organism evidence="2 3">
    <name type="scientific">Siphonobacter curvatus</name>
    <dbReference type="NCBI Taxonomy" id="2094562"/>
    <lineage>
        <taxon>Bacteria</taxon>
        <taxon>Pseudomonadati</taxon>
        <taxon>Bacteroidota</taxon>
        <taxon>Cytophagia</taxon>
        <taxon>Cytophagales</taxon>
        <taxon>Cytophagaceae</taxon>
        <taxon>Siphonobacter</taxon>
    </lineage>
</organism>
<proteinExistence type="predicted"/>
<evidence type="ECO:0000313" key="2">
    <source>
        <dbReference type="EMBL" id="PQA60504.1"/>
    </source>
</evidence>
<reference evidence="3" key="1">
    <citation type="submission" date="2018-02" db="EMBL/GenBank/DDBJ databases">
        <title>Genome sequencing of Solimonas sp. HR-BB.</title>
        <authorList>
            <person name="Lee Y."/>
            <person name="Jeon C.O."/>
        </authorList>
    </citation>
    <scope>NUCLEOTIDE SEQUENCE [LARGE SCALE GENOMIC DNA]</scope>
    <source>
        <strain evidence="3">HR-U</strain>
    </source>
</reference>
<comment type="caution">
    <text evidence="2">The sequence shown here is derived from an EMBL/GenBank/DDBJ whole genome shotgun (WGS) entry which is preliminary data.</text>
</comment>